<dbReference type="Proteomes" id="UP000038200">
    <property type="component" value="Unassembled WGS sequence"/>
</dbReference>
<protein>
    <recommendedName>
        <fullName evidence="4">DUF4835 domain-containing protein</fullName>
    </recommendedName>
</protein>
<dbReference type="Pfam" id="PF16119">
    <property type="entry name" value="DUF4835"/>
    <property type="match status" value="1"/>
</dbReference>
<evidence type="ECO:0000313" key="2">
    <source>
        <dbReference type="EMBL" id="CEN54514.1"/>
    </source>
</evidence>
<feature type="chain" id="PRO_5002117015" description="DUF4835 domain-containing protein" evidence="1">
    <location>
        <begin position="20"/>
        <end position="294"/>
    </location>
</feature>
<feature type="signal peptide" evidence="1">
    <location>
        <begin position="1"/>
        <end position="19"/>
    </location>
</feature>
<name>A0A0B7IV28_9FLAO</name>
<sequence length="294" mass="33625">MMKKIIYVCTLLFSVLTSAQELNAVVTVNTQQVNLSNRNVFKTLEKSLHEFINNTTWTSIKTHDNERIRCNFTFVITKYENNQMEGSLLVQSSRPVFNTAYQSPVVNLQDKDVSFSYQESETLSFTNNSFESNLTSIVAYYAYLILGFDANTFVESGGHPYFVQAQSVVTNAQSSGYAGWTDNGDNNRWMLIKELLSENYTNYHKIWYTYHRLGLDIMNMDEKKAKEEMQNALLQIEKIPSLRLNSYAVNILFGAKTDEIVSIYSGGTMFSTKTLKESLLKVAPSQAIKWNMIK</sequence>
<evidence type="ECO:0008006" key="4">
    <source>
        <dbReference type="Google" id="ProtNLM"/>
    </source>
</evidence>
<gene>
    <name evidence="2" type="ORF">CCAND93_910012</name>
</gene>
<evidence type="ECO:0000313" key="3">
    <source>
        <dbReference type="Proteomes" id="UP000038200"/>
    </source>
</evidence>
<reference evidence="2 3" key="1">
    <citation type="submission" date="2015-01" db="EMBL/GenBank/DDBJ databases">
        <authorList>
            <person name="Xiang T."/>
            <person name="Song Y."/>
            <person name="Huang L."/>
            <person name="Wang B."/>
            <person name="Wu P."/>
        </authorList>
    </citation>
    <scope>NUCLEOTIDE SEQUENCE [LARGE SCALE GENOMIC DNA]</scope>
    <source>
        <strain evidence="2 3">CcD93</strain>
    </source>
</reference>
<evidence type="ECO:0000256" key="1">
    <source>
        <dbReference type="SAM" id="SignalP"/>
    </source>
</evidence>
<dbReference type="AlphaFoldDB" id="A0A0B7IV28"/>
<dbReference type="STRING" id="1848903.CCAND38_910013"/>
<keyword evidence="1" id="KW-0732">Signal</keyword>
<dbReference type="EMBL" id="CDOL01000285">
    <property type="protein sequence ID" value="CEN54514.1"/>
    <property type="molecule type" value="Genomic_DNA"/>
</dbReference>
<proteinExistence type="predicted"/>
<dbReference type="InterPro" id="IPR032274">
    <property type="entry name" value="DUF4835"/>
</dbReference>
<organism evidence="2 3">
    <name type="scientific">Capnocytophaga canis</name>
    <dbReference type="NCBI Taxonomy" id="1848903"/>
    <lineage>
        <taxon>Bacteria</taxon>
        <taxon>Pseudomonadati</taxon>
        <taxon>Bacteroidota</taxon>
        <taxon>Flavobacteriia</taxon>
        <taxon>Flavobacteriales</taxon>
        <taxon>Flavobacteriaceae</taxon>
        <taxon>Capnocytophaga</taxon>
    </lineage>
</organism>
<accession>A0A0B7IV28</accession>